<proteinExistence type="predicted"/>
<dbReference type="EMBL" id="MCFG01000038">
    <property type="protein sequence ID" value="ORX85244.1"/>
    <property type="molecule type" value="Genomic_DNA"/>
</dbReference>
<keyword evidence="1" id="KW-1133">Transmembrane helix</keyword>
<evidence type="ECO:0008006" key="4">
    <source>
        <dbReference type="Google" id="ProtNLM"/>
    </source>
</evidence>
<gene>
    <name evidence="2" type="ORF">BCR32DRAFT_290801</name>
</gene>
<keyword evidence="1" id="KW-0472">Membrane</keyword>
<organism evidence="2 3">
    <name type="scientific">Anaeromyces robustus</name>
    <dbReference type="NCBI Taxonomy" id="1754192"/>
    <lineage>
        <taxon>Eukaryota</taxon>
        <taxon>Fungi</taxon>
        <taxon>Fungi incertae sedis</taxon>
        <taxon>Chytridiomycota</taxon>
        <taxon>Chytridiomycota incertae sedis</taxon>
        <taxon>Neocallimastigomycetes</taxon>
        <taxon>Neocallimastigales</taxon>
        <taxon>Neocallimastigaceae</taxon>
        <taxon>Anaeromyces</taxon>
    </lineage>
</organism>
<accession>A0A1Y1XIR4</accession>
<evidence type="ECO:0000313" key="2">
    <source>
        <dbReference type="EMBL" id="ORX85244.1"/>
    </source>
</evidence>
<dbReference type="OrthoDB" id="2140079at2759"/>
<evidence type="ECO:0000313" key="3">
    <source>
        <dbReference type="Proteomes" id="UP000193944"/>
    </source>
</evidence>
<keyword evidence="1" id="KW-0812">Transmembrane</keyword>
<reference evidence="2 3" key="2">
    <citation type="submission" date="2016-08" db="EMBL/GenBank/DDBJ databases">
        <title>Pervasive Adenine N6-methylation of Active Genes in Fungi.</title>
        <authorList>
            <consortium name="DOE Joint Genome Institute"/>
            <person name="Mondo S.J."/>
            <person name="Dannebaum R.O."/>
            <person name="Kuo R.C."/>
            <person name="Labutti K."/>
            <person name="Haridas S."/>
            <person name="Kuo A."/>
            <person name="Salamov A."/>
            <person name="Ahrendt S.R."/>
            <person name="Lipzen A."/>
            <person name="Sullivan W."/>
            <person name="Andreopoulos W.B."/>
            <person name="Clum A."/>
            <person name="Lindquist E."/>
            <person name="Daum C."/>
            <person name="Ramamoorthy G.K."/>
            <person name="Gryganskyi A."/>
            <person name="Culley D."/>
            <person name="Magnuson J.K."/>
            <person name="James T.Y."/>
            <person name="O'Malley M.A."/>
            <person name="Stajich J.E."/>
            <person name="Spatafora J.W."/>
            <person name="Visel A."/>
            <person name="Grigoriev I.V."/>
        </authorList>
    </citation>
    <scope>NUCLEOTIDE SEQUENCE [LARGE SCALE GENOMIC DNA]</scope>
    <source>
        <strain evidence="2 3">S4</strain>
    </source>
</reference>
<dbReference type="PANTHER" id="PTHR15949">
    <property type="entry name" value="TESTIS-EXPRESSED PROTEIN 264"/>
    <property type="match status" value="1"/>
</dbReference>
<dbReference type="PANTHER" id="PTHR15949:SF3">
    <property type="entry name" value="TESTIS-EXPRESSED PROTEIN 264"/>
    <property type="match status" value="1"/>
</dbReference>
<dbReference type="Proteomes" id="UP000193944">
    <property type="component" value="Unassembled WGS sequence"/>
</dbReference>
<feature type="transmembrane region" description="Helical" evidence="1">
    <location>
        <begin position="6"/>
        <end position="26"/>
    </location>
</feature>
<evidence type="ECO:0000256" key="1">
    <source>
        <dbReference type="SAM" id="Phobius"/>
    </source>
</evidence>
<comment type="caution">
    <text evidence="2">The sequence shown here is derived from an EMBL/GenBank/DDBJ whole genome shotgun (WGS) entry which is preliminary data.</text>
</comment>
<protein>
    <recommendedName>
        <fullName evidence="4">GyrI-like small molecule binding domain-containing protein</fullName>
    </recommendedName>
</protein>
<sequence length="205" mass="23557">MGLALNTIIFIIAALIGYLLQELGLFHKIVISRDVIPKMTITGVRFKGPYKDTGKPFIELENKLNEAKIDVKYVGLYYDDVQKVPADQLRTFIGAIVKNPNEETIKKLKELDLEVFEVEEMDGLHAYYPISKMSFLEGMCFMTAPMKVYPAMAKYLESNPDIKNSGFDDYDGKNIPCFEVYDRNTKQIHFMFPNNKSKEILTDFK</sequence>
<keyword evidence="3" id="KW-1185">Reference proteome</keyword>
<reference evidence="2 3" key="1">
    <citation type="submission" date="2016-08" db="EMBL/GenBank/DDBJ databases">
        <title>A Parts List for Fungal Cellulosomes Revealed by Comparative Genomics.</title>
        <authorList>
            <consortium name="DOE Joint Genome Institute"/>
            <person name="Haitjema C.H."/>
            <person name="Gilmore S.P."/>
            <person name="Henske J.K."/>
            <person name="Solomon K.V."/>
            <person name="De Groot R."/>
            <person name="Kuo A."/>
            <person name="Mondo S.J."/>
            <person name="Salamov A.A."/>
            <person name="Labutti K."/>
            <person name="Zhao Z."/>
            <person name="Chiniquy J."/>
            <person name="Barry K."/>
            <person name="Brewer H.M."/>
            <person name="Purvine S.O."/>
            <person name="Wright A.T."/>
            <person name="Boxma B."/>
            <person name="Van Alen T."/>
            <person name="Hackstein J.H."/>
            <person name="Baker S.E."/>
            <person name="Grigoriev I.V."/>
            <person name="O'Malley M.A."/>
        </authorList>
    </citation>
    <scope>NUCLEOTIDE SEQUENCE [LARGE SCALE GENOMIC DNA]</scope>
    <source>
        <strain evidence="2 3">S4</strain>
    </source>
</reference>
<dbReference type="Gene3D" id="3.20.80.10">
    <property type="entry name" value="Regulatory factor, effector binding domain"/>
    <property type="match status" value="1"/>
</dbReference>
<dbReference type="InterPro" id="IPR011256">
    <property type="entry name" value="Reg_factor_effector_dom_sf"/>
</dbReference>
<dbReference type="AlphaFoldDB" id="A0A1Y1XIR4"/>
<name>A0A1Y1XIR4_9FUNG</name>